<feature type="domain" description="Dihydroorotate dehydrogenase catalytic" evidence="7">
    <location>
        <begin position="9"/>
        <end position="203"/>
    </location>
</feature>
<dbReference type="InterPro" id="IPR050074">
    <property type="entry name" value="DHO_dehydrogenase"/>
</dbReference>
<keyword evidence="3" id="KW-0285">Flavoprotein</keyword>
<dbReference type="AlphaFoldDB" id="X1NUK3"/>
<evidence type="ECO:0000256" key="2">
    <source>
        <dbReference type="ARBA" id="ARBA00004725"/>
    </source>
</evidence>
<evidence type="ECO:0000313" key="8">
    <source>
        <dbReference type="EMBL" id="GAI47727.1"/>
    </source>
</evidence>
<gene>
    <name evidence="8" type="ORF">S06H3_59200</name>
</gene>
<dbReference type="InterPro" id="IPR005720">
    <property type="entry name" value="Dihydroorotate_DH_cat"/>
</dbReference>
<evidence type="ECO:0000256" key="1">
    <source>
        <dbReference type="ARBA" id="ARBA00001917"/>
    </source>
</evidence>
<protein>
    <recommendedName>
        <fullName evidence="7">Dihydroorotate dehydrogenase catalytic domain-containing protein</fullName>
    </recommendedName>
</protein>
<feature type="non-terminal residue" evidence="8">
    <location>
        <position position="204"/>
    </location>
</feature>
<organism evidence="8">
    <name type="scientific">marine sediment metagenome</name>
    <dbReference type="NCBI Taxonomy" id="412755"/>
    <lineage>
        <taxon>unclassified sequences</taxon>
        <taxon>metagenomes</taxon>
        <taxon>ecological metagenomes</taxon>
    </lineage>
</organism>
<keyword evidence="6" id="KW-0560">Oxidoreductase</keyword>
<dbReference type="GO" id="GO:0044205">
    <property type="term" value="P:'de novo' UMP biosynthetic process"/>
    <property type="evidence" value="ECO:0007669"/>
    <property type="project" value="UniProtKB-UniPathway"/>
</dbReference>
<dbReference type="InterPro" id="IPR013785">
    <property type="entry name" value="Aldolase_TIM"/>
</dbReference>
<evidence type="ECO:0000256" key="4">
    <source>
        <dbReference type="ARBA" id="ARBA00022643"/>
    </source>
</evidence>
<sequence length="204" mass="21206">RQALEPLGVPLIASVFGHSPNEFCQAVRLVAQAEPDFIELNISCPNVESEFGRPFALDPEAAARVTEAVRGVYSRRLLVKLSPNTPDIVDVARAVAAAGADGLTAVNTLGPGMIIDVRARRPVLANLVGGISGAALRPVAVRCVYEITRAVSIPVIGTGGVLSGEDAMEMIMAGATAVGIGSALHIEGEGAFARILAELKELMQ</sequence>
<comment type="cofactor">
    <cofactor evidence="1">
        <name>FMN</name>
        <dbReference type="ChEBI" id="CHEBI:58210"/>
    </cofactor>
</comment>
<dbReference type="UniPathway" id="UPA00070"/>
<keyword evidence="5" id="KW-0665">Pyrimidine biosynthesis</keyword>
<name>X1NUK3_9ZZZZ</name>
<keyword evidence="4" id="KW-0288">FMN</keyword>
<comment type="pathway">
    <text evidence="2">Pyrimidine metabolism; UMP biosynthesis via de novo pathway.</text>
</comment>
<reference evidence="8" key="1">
    <citation type="journal article" date="2014" name="Front. Microbiol.">
        <title>High frequency of phylogenetically diverse reductive dehalogenase-homologous genes in deep subseafloor sedimentary metagenomes.</title>
        <authorList>
            <person name="Kawai M."/>
            <person name="Futagami T."/>
            <person name="Toyoda A."/>
            <person name="Takaki Y."/>
            <person name="Nishi S."/>
            <person name="Hori S."/>
            <person name="Arai W."/>
            <person name="Tsubouchi T."/>
            <person name="Morono Y."/>
            <person name="Uchiyama I."/>
            <person name="Ito T."/>
            <person name="Fujiyama A."/>
            <person name="Inagaki F."/>
            <person name="Takami H."/>
        </authorList>
    </citation>
    <scope>NUCLEOTIDE SEQUENCE</scope>
    <source>
        <strain evidence="8">Expedition CK06-06</strain>
    </source>
</reference>
<dbReference type="GO" id="GO:0004152">
    <property type="term" value="F:dihydroorotate dehydrogenase activity"/>
    <property type="evidence" value="ECO:0007669"/>
    <property type="project" value="UniProtKB-ARBA"/>
</dbReference>
<dbReference type="PROSITE" id="PS00912">
    <property type="entry name" value="DHODEHASE_2"/>
    <property type="match status" value="1"/>
</dbReference>
<comment type="caution">
    <text evidence="8">The sequence shown here is derived from an EMBL/GenBank/DDBJ whole genome shotgun (WGS) entry which is preliminary data.</text>
</comment>
<dbReference type="GO" id="GO:0005737">
    <property type="term" value="C:cytoplasm"/>
    <property type="evidence" value="ECO:0007669"/>
    <property type="project" value="InterPro"/>
</dbReference>
<dbReference type="PANTHER" id="PTHR48109">
    <property type="entry name" value="DIHYDROOROTATE DEHYDROGENASE (QUINONE), MITOCHONDRIAL-RELATED"/>
    <property type="match status" value="1"/>
</dbReference>
<dbReference type="InterPro" id="IPR001295">
    <property type="entry name" value="Dihydroorotate_DH_CS"/>
</dbReference>
<dbReference type="Pfam" id="PF01180">
    <property type="entry name" value="DHO_dh"/>
    <property type="match status" value="1"/>
</dbReference>
<dbReference type="PANTHER" id="PTHR48109:SF1">
    <property type="entry name" value="DIHYDROOROTATE DEHYDROGENASE (FUMARATE)"/>
    <property type="match status" value="1"/>
</dbReference>
<dbReference type="GO" id="GO:0006207">
    <property type="term" value="P:'de novo' pyrimidine nucleobase biosynthetic process"/>
    <property type="evidence" value="ECO:0007669"/>
    <property type="project" value="InterPro"/>
</dbReference>
<evidence type="ECO:0000256" key="3">
    <source>
        <dbReference type="ARBA" id="ARBA00022630"/>
    </source>
</evidence>
<evidence type="ECO:0000259" key="7">
    <source>
        <dbReference type="Pfam" id="PF01180"/>
    </source>
</evidence>
<proteinExistence type="predicted"/>
<evidence type="ECO:0000256" key="6">
    <source>
        <dbReference type="ARBA" id="ARBA00023002"/>
    </source>
</evidence>
<evidence type="ECO:0000256" key="5">
    <source>
        <dbReference type="ARBA" id="ARBA00022975"/>
    </source>
</evidence>
<dbReference type="Gene3D" id="3.20.20.70">
    <property type="entry name" value="Aldolase class I"/>
    <property type="match status" value="1"/>
</dbReference>
<feature type="non-terminal residue" evidence="8">
    <location>
        <position position="1"/>
    </location>
</feature>
<accession>X1NUK3</accession>
<dbReference type="SUPFAM" id="SSF51395">
    <property type="entry name" value="FMN-linked oxidoreductases"/>
    <property type="match status" value="1"/>
</dbReference>
<dbReference type="EMBL" id="BARV01038423">
    <property type="protein sequence ID" value="GAI47727.1"/>
    <property type="molecule type" value="Genomic_DNA"/>
</dbReference>